<organism evidence="1">
    <name type="scientific">marine metagenome</name>
    <dbReference type="NCBI Taxonomy" id="408172"/>
    <lineage>
        <taxon>unclassified sequences</taxon>
        <taxon>metagenomes</taxon>
        <taxon>ecological metagenomes</taxon>
    </lineage>
</organism>
<accession>A0A382BM13</accession>
<gene>
    <name evidence="1" type="ORF">METZ01_LOCUS167722</name>
</gene>
<dbReference type="AlphaFoldDB" id="A0A382BM13"/>
<evidence type="ECO:0000313" key="1">
    <source>
        <dbReference type="EMBL" id="SVB14868.1"/>
    </source>
</evidence>
<reference evidence="1" key="1">
    <citation type="submission" date="2018-05" db="EMBL/GenBank/DDBJ databases">
        <authorList>
            <person name="Lanie J.A."/>
            <person name="Ng W.-L."/>
            <person name="Kazmierczak K.M."/>
            <person name="Andrzejewski T.M."/>
            <person name="Davidsen T.M."/>
            <person name="Wayne K.J."/>
            <person name="Tettelin H."/>
            <person name="Glass J.I."/>
            <person name="Rusch D."/>
            <person name="Podicherti R."/>
            <person name="Tsui H.-C.T."/>
            <person name="Winkler M.E."/>
        </authorList>
    </citation>
    <scope>NUCLEOTIDE SEQUENCE</scope>
</reference>
<sequence>MDWKPVSDRLPDNKKDNICALFGPLVGSGNTKP</sequence>
<dbReference type="EMBL" id="UINC01030449">
    <property type="protein sequence ID" value="SVB14868.1"/>
    <property type="molecule type" value="Genomic_DNA"/>
</dbReference>
<name>A0A382BM13_9ZZZZ</name>
<protein>
    <submittedName>
        <fullName evidence="1">Uncharacterized protein</fullName>
    </submittedName>
</protein>
<feature type="non-terminal residue" evidence="1">
    <location>
        <position position="33"/>
    </location>
</feature>
<proteinExistence type="predicted"/>